<dbReference type="InterPro" id="IPR001471">
    <property type="entry name" value="AP2/ERF_dom"/>
</dbReference>
<evidence type="ECO:0000259" key="9">
    <source>
        <dbReference type="PROSITE" id="PS51032"/>
    </source>
</evidence>
<dbReference type="PaxDb" id="3218-PP1S26_306V6.1"/>
<keyword evidence="12" id="KW-1185">Reference proteome</keyword>
<dbReference type="InterPro" id="IPR036955">
    <property type="entry name" value="AP2/ERF_dom_sf"/>
</dbReference>
<dbReference type="GO" id="GO:0003700">
    <property type="term" value="F:DNA-binding transcription factor activity"/>
    <property type="evidence" value="ECO:0007669"/>
    <property type="project" value="InterPro"/>
</dbReference>
<accession>A0A2K1J2L3</accession>
<dbReference type="PRINTS" id="PR00367">
    <property type="entry name" value="ETHRSPELEMNT"/>
</dbReference>
<evidence type="ECO:0000256" key="4">
    <source>
        <dbReference type="ARBA" id="ARBA00023159"/>
    </source>
</evidence>
<dbReference type="FunFam" id="3.30.730.10:FF:000001">
    <property type="entry name" value="Ethylene-responsive transcription factor 2"/>
    <property type="match status" value="1"/>
</dbReference>
<dbReference type="InterPro" id="IPR051032">
    <property type="entry name" value="AP2/ERF_TF_ERF_subfamily"/>
</dbReference>
<reference evidence="10 12" key="2">
    <citation type="journal article" date="2018" name="Plant J.">
        <title>The Physcomitrella patens chromosome-scale assembly reveals moss genome structure and evolution.</title>
        <authorList>
            <person name="Lang D."/>
            <person name="Ullrich K.K."/>
            <person name="Murat F."/>
            <person name="Fuchs J."/>
            <person name="Jenkins J."/>
            <person name="Haas F.B."/>
            <person name="Piednoel M."/>
            <person name="Gundlach H."/>
            <person name="Van Bel M."/>
            <person name="Meyberg R."/>
            <person name="Vives C."/>
            <person name="Morata J."/>
            <person name="Symeonidi A."/>
            <person name="Hiss M."/>
            <person name="Muchero W."/>
            <person name="Kamisugi Y."/>
            <person name="Saleh O."/>
            <person name="Blanc G."/>
            <person name="Decker E.L."/>
            <person name="van Gessel N."/>
            <person name="Grimwood J."/>
            <person name="Hayes R.D."/>
            <person name="Graham S.W."/>
            <person name="Gunter L.E."/>
            <person name="McDaniel S.F."/>
            <person name="Hoernstein S.N.W."/>
            <person name="Larsson A."/>
            <person name="Li F.W."/>
            <person name="Perroud P.F."/>
            <person name="Phillips J."/>
            <person name="Ranjan P."/>
            <person name="Rokshar D.S."/>
            <person name="Rothfels C.J."/>
            <person name="Schneider L."/>
            <person name="Shu S."/>
            <person name="Stevenson D.W."/>
            <person name="Thummler F."/>
            <person name="Tillich M."/>
            <person name="Villarreal Aguilar J.C."/>
            <person name="Widiez T."/>
            <person name="Wong G.K."/>
            <person name="Wymore A."/>
            <person name="Zhang Y."/>
            <person name="Zimmer A.D."/>
            <person name="Quatrano R.S."/>
            <person name="Mayer K.F.X."/>
            <person name="Goodstein D."/>
            <person name="Casacuberta J.M."/>
            <person name="Vandepoele K."/>
            <person name="Reski R."/>
            <person name="Cuming A.C."/>
            <person name="Tuskan G.A."/>
            <person name="Maumus F."/>
            <person name="Salse J."/>
            <person name="Schmutz J."/>
            <person name="Rensing S.A."/>
        </authorList>
    </citation>
    <scope>NUCLEOTIDE SEQUENCE [LARGE SCALE GENOMIC DNA]</scope>
    <source>
        <strain evidence="11 12">cv. Gransden 2004</strain>
    </source>
</reference>
<evidence type="ECO:0000313" key="10">
    <source>
        <dbReference type="EMBL" id="PNR35764.1"/>
    </source>
</evidence>
<dbReference type="Pfam" id="PF00847">
    <property type="entry name" value="AP2"/>
    <property type="match status" value="1"/>
</dbReference>
<dbReference type="Proteomes" id="UP000006727">
    <property type="component" value="Chromosome 17"/>
</dbReference>
<dbReference type="PANTHER" id="PTHR31985:SF312">
    <property type="entry name" value="AP2_ERF DOMAIN-CONTAINING PROTEIN"/>
    <property type="match status" value="1"/>
</dbReference>
<evidence type="ECO:0000256" key="5">
    <source>
        <dbReference type="ARBA" id="ARBA00023163"/>
    </source>
</evidence>
<dbReference type="SUPFAM" id="SSF54171">
    <property type="entry name" value="DNA-binding domain"/>
    <property type="match status" value="1"/>
</dbReference>
<keyword evidence="5" id="KW-0804">Transcription</keyword>
<dbReference type="GO" id="GO:0003677">
    <property type="term" value="F:DNA binding"/>
    <property type="evidence" value="ECO:0007669"/>
    <property type="project" value="UniProtKB-KW"/>
</dbReference>
<dbReference type="PANTHER" id="PTHR31985">
    <property type="entry name" value="ETHYLENE-RESPONSIVE TRANSCRIPTION FACTOR ERF042-RELATED"/>
    <property type="match status" value="1"/>
</dbReference>
<dbReference type="AlphaFoldDB" id="A0A2K1J2L3"/>
<dbReference type="InParanoid" id="A0A2K1J2L3"/>
<organism evidence="10">
    <name type="scientific">Physcomitrium patens</name>
    <name type="common">Spreading-leaved earth moss</name>
    <name type="synonym">Physcomitrella patens</name>
    <dbReference type="NCBI Taxonomy" id="3218"/>
    <lineage>
        <taxon>Eukaryota</taxon>
        <taxon>Viridiplantae</taxon>
        <taxon>Streptophyta</taxon>
        <taxon>Embryophyta</taxon>
        <taxon>Bryophyta</taxon>
        <taxon>Bryophytina</taxon>
        <taxon>Bryopsida</taxon>
        <taxon>Funariidae</taxon>
        <taxon>Funariales</taxon>
        <taxon>Funariaceae</taxon>
        <taxon>Physcomitrium</taxon>
    </lineage>
</organism>
<keyword evidence="3" id="KW-0238">DNA-binding</keyword>
<evidence type="ECO:0000256" key="8">
    <source>
        <dbReference type="SAM" id="MobiDB-lite"/>
    </source>
</evidence>
<comment type="similarity">
    <text evidence="7">Belongs to the AP2/ERF transcription factor family. ERF subfamily.</text>
</comment>
<evidence type="ECO:0000256" key="7">
    <source>
        <dbReference type="ARBA" id="ARBA00024343"/>
    </source>
</evidence>
<keyword evidence="4" id="KW-0010">Activator</keyword>
<gene>
    <name evidence="10" type="ORF">PHYPA_021614</name>
</gene>
<keyword evidence="6" id="KW-0539">Nucleus</keyword>
<reference evidence="11" key="3">
    <citation type="submission" date="2020-12" db="UniProtKB">
        <authorList>
            <consortium name="EnsemblPlants"/>
        </authorList>
    </citation>
    <scope>IDENTIFICATION</scope>
</reference>
<name>A0A2K1J2L3_PHYPA</name>
<feature type="compositionally biased region" description="Polar residues" evidence="8">
    <location>
        <begin position="167"/>
        <end position="185"/>
    </location>
</feature>
<protein>
    <recommendedName>
        <fullName evidence="9">AP2/ERF domain-containing protein</fullName>
    </recommendedName>
</protein>
<dbReference type="PROSITE" id="PS51032">
    <property type="entry name" value="AP2_ERF"/>
    <property type="match status" value="1"/>
</dbReference>
<proteinExistence type="inferred from homology"/>
<dbReference type="Gramene" id="Pp3c17_3450V3.1">
    <property type="protein sequence ID" value="Pp3c17_3450V3.1"/>
    <property type="gene ID" value="Pp3c17_3450"/>
</dbReference>
<comment type="subcellular location">
    <subcellularLocation>
        <location evidence="1">Nucleus</location>
    </subcellularLocation>
</comment>
<keyword evidence="2" id="KW-0805">Transcription regulation</keyword>
<evidence type="ECO:0000256" key="3">
    <source>
        <dbReference type="ARBA" id="ARBA00023125"/>
    </source>
</evidence>
<feature type="domain" description="AP2/ERF" evidence="9">
    <location>
        <begin position="45"/>
        <end position="106"/>
    </location>
</feature>
<dbReference type="Gene3D" id="3.30.730.10">
    <property type="entry name" value="AP2/ERF domain"/>
    <property type="match status" value="1"/>
</dbReference>
<feature type="compositionally biased region" description="Acidic residues" evidence="8">
    <location>
        <begin position="211"/>
        <end position="226"/>
    </location>
</feature>
<dbReference type="FunCoup" id="A0A2K1J2L3">
    <property type="interactions" value="3"/>
</dbReference>
<evidence type="ECO:0000256" key="1">
    <source>
        <dbReference type="ARBA" id="ARBA00004123"/>
    </source>
</evidence>
<reference evidence="10 12" key="1">
    <citation type="journal article" date="2008" name="Science">
        <title>The Physcomitrella genome reveals evolutionary insights into the conquest of land by plants.</title>
        <authorList>
            <person name="Rensing S."/>
            <person name="Lang D."/>
            <person name="Zimmer A."/>
            <person name="Terry A."/>
            <person name="Salamov A."/>
            <person name="Shapiro H."/>
            <person name="Nishiyama T."/>
            <person name="Perroud P.-F."/>
            <person name="Lindquist E."/>
            <person name="Kamisugi Y."/>
            <person name="Tanahashi T."/>
            <person name="Sakakibara K."/>
            <person name="Fujita T."/>
            <person name="Oishi K."/>
            <person name="Shin-I T."/>
            <person name="Kuroki Y."/>
            <person name="Toyoda A."/>
            <person name="Suzuki Y."/>
            <person name="Hashimoto A."/>
            <person name="Yamaguchi K."/>
            <person name="Sugano A."/>
            <person name="Kohara Y."/>
            <person name="Fujiyama A."/>
            <person name="Anterola A."/>
            <person name="Aoki S."/>
            <person name="Ashton N."/>
            <person name="Barbazuk W.B."/>
            <person name="Barker E."/>
            <person name="Bennetzen J."/>
            <person name="Bezanilla M."/>
            <person name="Blankenship R."/>
            <person name="Cho S.H."/>
            <person name="Dutcher S."/>
            <person name="Estelle M."/>
            <person name="Fawcett J.A."/>
            <person name="Gundlach H."/>
            <person name="Hanada K."/>
            <person name="Heyl A."/>
            <person name="Hicks K.A."/>
            <person name="Hugh J."/>
            <person name="Lohr M."/>
            <person name="Mayer K."/>
            <person name="Melkozernov A."/>
            <person name="Murata T."/>
            <person name="Nelson D."/>
            <person name="Pils B."/>
            <person name="Prigge M."/>
            <person name="Reiss B."/>
            <person name="Renner T."/>
            <person name="Rombauts S."/>
            <person name="Rushton P."/>
            <person name="Sanderfoot A."/>
            <person name="Schween G."/>
            <person name="Shiu S.-H."/>
            <person name="Stueber K."/>
            <person name="Theodoulou F.L."/>
            <person name="Tu H."/>
            <person name="Van de Peer Y."/>
            <person name="Verrier P.J."/>
            <person name="Waters E."/>
            <person name="Wood A."/>
            <person name="Yang L."/>
            <person name="Cove D."/>
            <person name="Cuming A."/>
            <person name="Hasebe M."/>
            <person name="Lucas S."/>
            <person name="Mishler D.B."/>
            <person name="Reski R."/>
            <person name="Grigoriev I."/>
            <person name="Quatrano R.S."/>
            <person name="Boore J.L."/>
        </authorList>
    </citation>
    <scope>NUCLEOTIDE SEQUENCE [LARGE SCALE GENOMIC DNA]</scope>
    <source>
        <strain evidence="11 12">cv. Gransden 2004</strain>
    </source>
</reference>
<evidence type="ECO:0000313" key="11">
    <source>
        <dbReference type="EnsemblPlants" id="Pp3c17_3450V3.1"/>
    </source>
</evidence>
<dbReference type="GO" id="GO:0005634">
    <property type="term" value="C:nucleus"/>
    <property type="evidence" value="ECO:0007669"/>
    <property type="project" value="UniProtKB-SubCell"/>
</dbReference>
<dbReference type="EMBL" id="ABEU02000017">
    <property type="protein sequence ID" value="PNR35764.1"/>
    <property type="molecule type" value="Genomic_DNA"/>
</dbReference>
<evidence type="ECO:0000256" key="6">
    <source>
        <dbReference type="ARBA" id="ARBA00023242"/>
    </source>
</evidence>
<dbReference type="InterPro" id="IPR016177">
    <property type="entry name" value="DNA-bd_dom_sf"/>
</dbReference>
<dbReference type="EnsemblPlants" id="Pp3c17_3450V3.1">
    <property type="protein sequence ID" value="Pp3c17_3450V3.1"/>
    <property type="gene ID" value="Pp3c17_3450"/>
</dbReference>
<evidence type="ECO:0000313" key="12">
    <source>
        <dbReference type="Proteomes" id="UP000006727"/>
    </source>
</evidence>
<dbReference type="CDD" id="cd00018">
    <property type="entry name" value="AP2"/>
    <property type="match status" value="1"/>
</dbReference>
<sequence>MSSINSTQDHVAIEKLSADRIVFLDVKFAVTNCRGEEMSGGGSSRYRGVRLRPWGRWVSEIREPQRRDSRTYRIWLGSFRSAEEAAHAYDAALLCLRGSSANLNFPNFNYRLPPGIPGRYSTREIQAAASAAAAQSAGRQFSYDNFMSPTSPSESEEEVEDITYPGNSSHVQYQTQSSQPSYNYNSDDDPRNQMNRIAQAMLIDPPNHDSDDTDESSDDDDPPLWC</sequence>
<feature type="region of interest" description="Disordered" evidence="8">
    <location>
        <begin position="167"/>
        <end position="226"/>
    </location>
</feature>
<evidence type="ECO:0000256" key="2">
    <source>
        <dbReference type="ARBA" id="ARBA00023015"/>
    </source>
</evidence>
<dbReference type="SMART" id="SM00380">
    <property type="entry name" value="AP2"/>
    <property type="match status" value="1"/>
</dbReference>